<dbReference type="UniPathway" id="UPA00138"/>
<dbReference type="PROSITE" id="PS51463">
    <property type="entry name" value="P_GLUCOSE_ISOMERASE_3"/>
    <property type="match status" value="1"/>
</dbReference>
<feature type="active site" description="Proton donor" evidence="7">
    <location>
        <position position="361"/>
    </location>
</feature>
<dbReference type="PANTHER" id="PTHR11469:SF1">
    <property type="entry name" value="GLUCOSE-6-PHOSPHATE ISOMERASE"/>
    <property type="match status" value="1"/>
</dbReference>
<dbReference type="EC" id="5.3.1.9" evidence="7"/>
<gene>
    <name evidence="7" type="primary">pgi</name>
    <name evidence="9" type="ORF">Kalk_00285</name>
</gene>
<dbReference type="InterPro" id="IPR046348">
    <property type="entry name" value="SIS_dom_sf"/>
</dbReference>
<comment type="catalytic activity">
    <reaction evidence="6 7 8">
        <text>alpha-D-glucose 6-phosphate = beta-D-fructose 6-phosphate</text>
        <dbReference type="Rhea" id="RHEA:11816"/>
        <dbReference type="ChEBI" id="CHEBI:57634"/>
        <dbReference type="ChEBI" id="CHEBI:58225"/>
        <dbReference type="EC" id="5.3.1.9"/>
    </reaction>
</comment>
<dbReference type="Gene3D" id="3.40.50.10490">
    <property type="entry name" value="Glucose-6-phosphate isomerase like protein, domain 1"/>
    <property type="match status" value="2"/>
</dbReference>
<dbReference type="InterPro" id="IPR035476">
    <property type="entry name" value="SIS_PGI_1"/>
</dbReference>
<feature type="active site" evidence="7">
    <location>
        <position position="520"/>
    </location>
</feature>
<dbReference type="Gene3D" id="1.10.1390.10">
    <property type="match status" value="1"/>
</dbReference>
<dbReference type="GO" id="GO:0097367">
    <property type="term" value="F:carbohydrate derivative binding"/>
    <property type="evidence" value="ECO:0007669"/>
    <property type="project" value="InterPro"/>
</dbReference>
<dbReference type="InterPro" id="IPR001672">
    <property type="entry name" value="G6P_Isomerase"/>
</dbReference>
<evidence type="ECO:0000256" key="2">
    <source>
        <dbReference type="ARBA" id="ARBA00006604"/>
    </source>
</evidence>
<dbReference type="Pfam" id="PF00342">
    <property type="entry name" value="PGI"/>
    <property type="match status" value="1"/>
</dbReference>
<proteinExistence type="inferred from homology"/>
<keyword evidence="10" id="KW-1185">Reference proteome</keyword>
<dbReference type="InterPro" id="IPR023096">
    <property type="entry name" value="G6P_Isomerase_C"/>
</dbReference>
<name>A0A2K9LFM3_9GAMM</name>
<dbReference type="GO" id="GO:0006094">
    <property type="term" value="P:gluconeogenesis"/>
    <property type="evidence" value="ECO:0007669"/>
    <property type="project" value="UniProtKB-UniRule"/>
</dbReference>
<dbReference type="InterPro" id="IPR018189">
    <property type="entry name" value="Phosphoglucose_isomerase_CS"/>
</dbReference>
<keyword evidence="4 7" id="KW-0324">Glycolysis</keyword>
<dbReference type="KEGG" id="kak:Kalk_00285"/>
<evidence type="ECO:0000313" key="10">
    <source>
        <dbReference type="Proteomes" id="UP000235116"/>
    </source>
</evidence>
<dbReference type="PROSITE" id="PS00765">
    <property type="entry name" value="P_GLUCOSE_ISOMERASE_1"/>
    <property type="match status" value="1"/>
</dbReference>
<dbReference type="UniPathway" id="UPA00109">
    <property type="reaction ID" value="UER00181"/>
</dbReference>
<evidence type="ECO:0000256" key="1">
    <source>
        <dbReference type="ARBA" id="ARBA00004926"/>
    </source>
</evidence>
<protein>
    <recommendedName>
        <fullName evidence="7">Glucose-6-phosphate isomerase</fullName>
        <shortName evidence="7">GPI</shortName>
        <ecNumber evidence="7">5.3.1.9</ecNumber>
    </recommendedName>
    <alternativeName>
        <fullName evidence="7">Phosphoglucose isomerase</fullName>
        <shortName evidence="7">PGI</shortName>
    </alternativeName>
    <alternativeName>
        <fullName evidence="7">Phosphohexose isomerase</fullName>
        <shortName evidence="7">PHI</shortName>
    </alternativeName>
</protein>
<dbReference type="OrthoDB" id="140919at2"/>
<comment type="pathway">
    <text evidence="1 7 8">Carbohydrate degradation; glycolysis; D-glyceraldehyde 3-phosphate and glycerone phosphate from D-glucose: step 2/4.</text>
</comment>
<keyword evidence="5 7" id="KW-0413">Isomerase</keyword>
<dbReference type="GO" id="GO:0051156">
    <property type="term" value="P:glucose 6-phosphate metabolic process"/>
    <property type="evidence" value="ECO:0007669"/>
    <property type="project" value="TreeGrafter"/>
</dbReference>
<evidence type="ECO:0000256" key="4">
    <source>
        <dbReference type="ARBA" id="ARBA00023152"/>
    </source>
</evidence>
<dbReference type="GO" id="GO:0004347">
    <property type="term" value="F:glucose-6-phosphate isomerase activity"/>
    <property type="evidence" value="ECO:0007669"/>
    <property type="project" value="UniProtKB-UniRule"/>
</dbReference>
<dbReference type="SUPFAM" id="SSF53697">
    <property type="entry name" value="SIS domain"/>
    <property type="match status" value="1"/>
</dbReference>
<keyword evidence="7" id="KW-0963">Cytoplasm</keyword>
<dbReference type="EMBL" id="CP022684">
    <property type="protein sequence ID" value="AUM10971.1"/>
    <property type="molecule type" value="Genomic_DNA"/>
</dbReference>
<dbReference type="Proteomes" id="UP000235116">
    <property type="component" value="Chromosome"/>
</dbReference>
<dbReference type="CDD" id="cd05015">
    <property type="entry name" value="SIS_PGI_1"/>
    <property type="match status" value="1"/>
</dbReference>
<accession>A0A2K9LFM3</accession>
<dbReference type="PRINTS" id="PR00662">
    <property type="entry name" value="G6PISOMERASE"/>
</dbReference>
<dbReference type="AlphaFoldDB" id="A0A2K9LFM3"/>
<evidence type="ECO:0000256" key="6">
    <source>
        <dbReference type="ARBA" id="ARBA00029321"/>
    </source>
</evidence>
<evidence type="ECO:0000313" key="9">
    <source>
        <dbReference type="EMBL" id="AUM10971.1"/>
    </source>
</evidence>
<evidence type="ECO:0000256" key="8">
    <source>
        <dbReference type="RuleBase" id="RU000612"/>
    </source>
</evidence>
<comment type="pathway">
    <text evidence="7">Carbohydrate biosynthesis; gluconeogenesis.</text>
</comment>
<dbReference type="PANTHER" id="PTHR11469">
    <property type="entry name" value="GLUCOSE-6-PHOSPHATE ISOMERASE"/>
    <property type="match status" value="1"/>
</dbReference>
<dbReference type="PROSITE" id="PS00174">
    <property type="entry name" value="P_GLUCOSE_ISOMERASE_2"/>
    <property type="match status" value="1"/>
</dbReference>
<dbReference type="GO" id="GO:0006096">
    <property type="term" value="P:glycolytic process"/>
    <property type="evidence" value="ECO:0007669"/>
    <property type="project" value="UniProtKB-UniRule"/>
</dbReference>
<sequence length="554" mass="61504">MQQLPEQRINKEAPVSNSPFLCETLKAHKLRLTAKPMQDLFSQNPKRFEQFSARCEDLMLDYSKNYVDQACLSDLIKLAERSGLSEKTEAMFSGQLINNTEQRAVLHTALRNGGNDIDAESAAKITSTKERMLQLADRLQHGELLGYTGKPIATVVNIGVGGSDLGPAMAVDALTRYHNAPARFLFVSNVDPVHISRALAQCDPETTLFIVCSKTFTTLETLANANAARHWFLQSSGQEDAIEHHFLAVSTNLKAAAEFGIPEHNIFPMWDWVGGRYSLWSAIGLSIAIAIGRDNFEAFLAGGRAMDEHFRHAPHTSNLPVILALLGIWHNDYFGAQSQALICYDQNLLLFPAYLQQLDMESNGKSVNKQGEPLDYPTGAALWGGVGTNTQHSFHQLFHQGSHLIPVDFIVGARSTNPIGEQQTALYSNCLAQSQALMQGRSIHSLKQEMIAEGKSEQEADFLAKHRFVAGNRPSNTLVYPTLTPYVLGQLIALYEHKIFTQSVIWDINAFDQWGVELGKQLSKKITRVIQEPGKADQQDGSTQGLIDYFLRHQ</sequence>
<dbReference type="HAMAP" id="MF_00473">
    <property type="entry name" value="G6P_isomerase"/>
    <property type="match status" value="1"/>
</dbReference>
<dbReference type="GO" id="GO:0005829">
    <property type="term" value="C:cytosol"/>
    <property type="evidence" value="ECO:0007669"/>
    <property type="project" value="TreeGrafter"/>
</dbReference>
<comment type="subcellular location">
    <subcellularLocation>
        <location evidence="7">Cytoplasm</location>
    </subcellularLocation>
</comment>
<organism evidence="9 10">
    <name type="scientific">Ketobacter alkanivorans</name>
    <dbReference type="NCBI Taxonomy" id="1917421"/>
    <lineage>
        <taxon>Bacteria</taxon>
        <taxon>Pseudomonadati</taxon>
        <taxon>Pseudomonadota</taxon>
        <taxon>Gammaproteobacteria</taxon>
        <taxon>Pseudomonadales</taxon>
        <taxon>Ketobacteraceae</taxon>
        <taxon>Ketobacter</taxon>
    </lineage>
</organism>
<comment type="function">
    <text evidence="7">Catalyzes the reversible isomerization of glucose-6-phosphate to fructose-6-phosphate.</text>
</comment>
<dbReference type="CDD" id="cd05016">
    <property type="entry name" value="SIS_PGI_2"/>
    <property type="match status" value="1"/>
</dbReference>
<evidence type="ECO:0000256" key="5">
    <source>
        <dbReference type="ARBA" id="ARBA00023235"/>
    </source>
</evidence>
<reference evidence="10" key="1">
    <citation type="submission" date="2017-08" db="EMBL/GenBank/DDBJ databases">
        <title>Direct submision.</title>
        <authorList>
            <person name="Kim S.-J."/>
            <person name="Rhee S.-K."/>
        </authorList>
    </citation>
    <scope>NUCLEOTIDE SEQUENCE [LARGE SCALE GENOMIC DNA]</scope>
    <source>
        <strain evidence="10">GI5</strain>
    </source>
</reference>
<feature type="active site" evidence="7">
    <location>
        <position position="392"/>
    </location>
</feature>
<dbReference type="InterPro" id="IPR035482">
    <property type="entry name" value="SIS_PGI_2"/>
</dbReference>
<comment type="similarity">
    <text evidence="2 7 8">Belongs to the GPI family.</text>
</comment>
<evidence type="ECO:0000256" key="7">
    <source>
        <dbReference type="HAMAP-Rule" id="MF_00473"/>
    </source>
</evidence>
<evidence type="ECO:0000256" key="3">
    <source>
        <dbReference type="ARBA" id="ARBA00022432"/>
    </source>
</evidence>
<dbReference type="GO" id="GO:0048029">
    <property type="term" value="F:monosaccharide binding"/>
    <property type="evidence" value="ECO:0007669"/>
    <property type="project" value="TreeGrafter"/>
</dbReference>
<dbReference type="NCBIfam" id="NF001211">
    <property type="entry name" value="PRK00179.1"/>
    <property type="match status" value="1"/>
</dbReference>
<keyword evidence="3 7" id="KW-0312">Gluconeogenesis</keyword>